<sequence length="75" mass="8540">MIGTAAALSLSISTHLKPCIQRRFKPSKMGHNSASRSEQHPRFLVYSHNHDPFLDIKCVSINLFLFSTRPNLNFN</sequence>
<proteinExistence type="predicted"/>
<keyword evidence="2" id="KW-1185">Reference proteome</keyword>
<reference evidence="1 2" key="1">
    <citation type="submission" date="2019-06" db="EMBL/GenBank/DDBJ databases">
        <title>WGS assembly of Gossypium darwinii.</title>
        <authorList>
            <person name="Chen Z.J."/>
            <person name="Sreedasyam A."/>
            <person name="Ando A."/>
            <person name="Song Q."/>
            <person name="De L."/>
            <person name="Hulse-Kemp A."/>
            <person name="Ding M."/>
            <person name="Ye W."/>
            <person name="Kirkbride R."/>
            <person name="Jenkins J."/>
            <person name="Plott C."/>
            <person name="Lovell J."/>
            <person name="Lin Y.-M."/>
            <person name="Vaughn R."/>
            <person name="Liu B."/>
            <person name="Li W."/>
            <person name="Simpson S."/>
            <person name="Scheffler B."/>
            <person name="Saski C."/>
            <person name="Grover C."/>
            <person name="Hu G."/>
            <person name="Conover J."/>
            <person name="Carlson J."/>
            <person name="Shu S."/>
            <person name="Boston L."/>
            <person name="Williams M."/>
            <person name="Peterson D."/>
            <person name="Mcgee K."/>
            <person name="Jones D."/>
            <person name="Wendel J."/>
            <person name="Stelly D."/>
            <person name="Grimwood J."/>
            <person name="Schmutz J."/>
        </authorList>
    </citation>
    <scope>NUCLEOTIDE SEQUENCE [LARGE SCALE GENOMIC DNA]</scope>
    <source>
        <strain evidence="1">1808015.09</strain>
    </source>
</reference>
<dbReference type="EMBL" id="CM017691">
    <property type="protein sequence ID" value="TYH21568.1"/>
    <property type="molecule type" value="Genomic_DNA"/>
</dbReference>
<evidence type="ECO:0000313" key="2">
    <source>
        <dbReference type="Proteomes" id="UP000323506"/>
    </source>
</evidence>
<evidence type="ECO:0000313" key="1">
    <source>
        <dbReference type="EMBL" id="TYH21568.1"/>
    </source>
</evidence>
<gene>
    <name evidence="1" type="ORF">ES288_A04G054600v1</name>
</gene>
<name>A0A5D2GV26_GOSDA</name>
<dbReference type="Proteomes" id="UP000323506">
    <property type="component" value="Chromosome A04"/>
</dbReference>
<accession>A0A5D2GV26</accession>
<protein>
    <submittedName>
        <fullName evidence="1">Uncharacterized protein</fullName>
    </submittedName>
</protein>
<dbReference type="AlphaFoldDB" id="A0A5D2GV26"/>
<organism evidence="1 2">
    <name type="scientific">Gossypium darwinii</name>
    <name type="common">Darwin's cotton</name>
    <name type="synonym">Gossypium barbadense var. darwinii</name>
    <dbReference type="NCBI Taxonomy" id="34276"/>
    <lineage>
        <taxon>Eukaryota</taxon>
        <taxon>Viridiplantae</taxon>
        <taxon>Streptophyta</taxon>
        <taxon>Embryophyta</taxon>
        <taxon>Tracheophyta</taxon>
        <taxon>Spermatophyta</taxon>
        <taxon>Magnoliopsida</taxon>
        <taxon>eudicotyledons</taxon>
        <taxon>Gunneridae</taxon>
        <taxon>Pentapetalae</taxon>
        <taxon>rosids</taxon>
        <taxon>malvids</taxon>
        <taxon>Malvales</taxon>
        <taxon>Malvaceae</taxon>
        <taxon>Malvoideae</taxon>
        <taxon>Gossypium</taxon>
    </lineage>
</organism>